<sequence>LPVLNNVLLALYQIRQRKSAATLGNEPTLSTKWGGRPKRTQKQEDKIPLRIAFFNTKISTFSFTFTLYLPDGHSLNIEALLNLGASACFLDTTLAQQAYIYTIEINPSLFIKLVNDQEISSELVTWYTRPLTLIF</sequence>
<dbReference type="EMBL" id="CAJVQB010010219">
    <property type="protein sequence ID" value="CAG8737812.1"/>
    <property type="molecule type" value="Genomic_DNA"/>
</dbReference>
<organism evidence="1 2">
    <name type="scientific">Gigaspora margarita</name>
    <dbReference type="NCBI Taxonomy" id="4874"/>
    <lineage>
        <taxon>Eukaryota</taxon>
        <taxon>Fungi</taxon>
        <taxon>Fungi incertae sedis</taxon>
        <taxon>Mucoromycota</taxon>
        <taxon>Glomeromycotina</taxon>
        <taxon>Glomeromycetes</taxon>
        <taxon>Diversisporales</taxon>
        <taxon>Gigasporaceae</taxon>
        <taxon>Gigaspora</taxon>
    </lineage>
</organism>
<dbReference type="Proteomes" id="UP000789901">
    <property type="component" value="Unassembled WGS sequence"/>
</dbReference>
<proteinExistence type="predicted"/>
<name>A0ABN7V8W0_GIGMA</name>
<evidence type="ECO:0000313" key="1">
    <source>
        <dbReference type="EMBL" id="CAG8737812.1"/>
    </source>
</evidence>
<feature type="non-terminal residue" evidence="1">
    <location>
        <position position="1"/>
    </location>
</feature>
<comment type="caution">
    <text evidence="1">The sequence shown here is derived from an EMBL/GenBank/DDBJ whole genome shotgun (WGS) entry which is preliminary data.</text>
</comment>
<accession>A0ABN7V8W0</accession>
<gene>
    <name evidence="1" type="ORF">GMARGA_LOCUS15050</name>
</gene>
<reference evidence="1 2" key="1">
    <citation type="submission" date="2021-06" db="EMBL/GenBank/DDBJ databases">
        <authorList>
            <person name="Kallberg Y."/>
            <person name="Tangrot J."/>
            <person name="Rosling A."/>
        </authorList>
    </citation>
    <scope>NUCLEOTIDE SEQUENCE [LARGE SCALE GENOMIC DNA]</scope>
    <source>
        <strain evidence="1 2">120-4 pot B 10/14</strain>
    </source>
</reference>
<protein>
    <submittedName>
        <fullName evidence="1">27876_t:CDS:1</fullName>
    </submittedName>
</protein>
<evidence type="ECO:0000313" key="2">
    <source>
        <dbReference type="Proteomes" id="UP000789901"/>
    </source>
</evidence>
<keyword evidence="2" id="KW-1185">Reference proteome</keyword>